<sequence>MMGNSMPTAYGGEWRTECEIGTASVQEEIGTASVQEVGTASVQEEVVAASGPEPEASEAGSGIMEDSTDYAGADDDSWGRWTAPSLVQNVVARAEDRLLRELFRSFFEVCLGGSSSVSGPNRLERPEEMMAPTPFYPKLPAYPELEPRPKLMVDASTITDNAAEQWSEWLRSARQGRSLREWGILAEDLVLAIKYLSEAHPVVTKGGKWNGAMRAGAKADEAYAWKYITASLGVRVQRFNLDSRGPKGRGRGHKHGAGRDPQETKDQHRDRDLHQLVEATARLTLKLADAQQVLLQDCGFTWFVSTEPGGILPTMFGVSAEWKKLKESSPHLIKSPLPTLMMTCILEELVARMQRTVAEESMQKAALQAGWCTEAGGWADKQWDPIKKELVDTKEAPVTLTALETIVKVSVRATEERLYRNLRKLCDNIVPKLLRS</sequence>
<evidence type="ECO:0000313" key="3">
    <source>
        <dbReference type="Proteomes" id="UP000186817"/>
    </source>
</evidence>
<keyword evidence="3" id="KW-1185">Reference proteome</keyword>
<evidence type="ECO:0000256" key="1">
    <source>
        <dbReference type="SAM" id="MobiDB-lite"/>
    </source>
</evidence>
<feature type="region of interest" description="Disordered" evidence="1">
    <location>
        <begin position="241"/>
        <end position="271"/>
    </location>
</feature>
<reference evidence="2 3" key="1">
    <citation type="submission" date="2016-02" db="EMBL/GenBank/DDBJ databases">
        <title>Genome analysis of coral dinoflagellate symbionts highlights evolutionary adaptations to a symbiotic lifestyle.</title>
        <authorList>
            <person name="Aranda M."/>
            <person name="Li Y."/>
            <person name="Liew Y.J."/>
            <person name="Baumgarten S."/>
            <person name="Simakov O."/>
            <person name="Wilson M."/>
            <person name="Piel J."/>
            <person name="Ashoor H."/>
            <person name="Bougouffa S."/>
            <person name="Bajic V.B."/>
            <person name="Ryu T."/>
            <person name="Ravasi T."/>
            <person name="Bayer T."/>
            <person name="Micklem G."/>
            <person name="Kim H."/>
            <person name="Bhak J."/>
            <person name="Lajeunesse T.C."/>
            <person name="Voolstra C.R."/>
        </authorList>
    </citation>
    <scope>NUCLEOTIDE SEQUENCE [LARGE SCALE GENOMIC DNA]</scope>
    <source>
        <strain evidence="2 3">CCMP2467</strain>
    </source>
</reference>
<name>A0A1Q9DLC9_SYMMI</name>
<gene>
    <name evidence="2" type="ORF">AK812_SmicGene21867</name>
</gene>
<dbReference type="AlphaFoldDB" id="A0A1Q9DLC9"/>
<evidence type="ECO:0000313" key="2">
    <source>
        <dbReference type="EMBL" id="OLP95953.1"/>
    </source>
</evidence>
<feature type="compositionally biased region" description="Basic residues" evidence="1">
    <location>
        <begin position="246"/>
        <end position="256"/>
    </location>
</feature>
<dbReference type="OrthoDB" id="434327at2759"/>
<proteinExistence type="predicted"/>
<dbReference type="EMBL" id="LSRX01000485">
    <property type="protein sequence ID" value="OLP95953.1"/>
    <property type="molecule type" value="Genomic_DNA"/>
</dbReference>
<feature type="compositionally biased region" description="Basic and acidic residues" evidence="1">
    <location>
        <begin position="257"/>
        <end position="271"/>
    </location>
</feature>
<protein>
    <submittedName>
        <fullName evidence="2">Uncharacterized protein</fullName>
    </submittedName>
</protein>
<organism evidence="2 3">
    <name type="scientific">Symbiodinium microadriaticum</name>
    <name type="common">Dinoflagellate</name>
    <name type="synonym">Zooxanthella microadriatica</name>
    <dbReference type="NCBI Taxonomy" id="2951"/>
    <lineage>
        <taxon>Eukaryota</taxon>
        <taxon>Sar</taxon>
        <taxon>Alveolata</taxon>
        <taxon>Dinophyceae</taxon>
        <taxon>Suessiales</taxon>
        <taxon>Symbiodiniaceae</taxon>
        <taxon>Symbiodinium</taxon>
    </lineage>
</organism>
<comment type="caution">
    <text evidence="2">The sequence shown here is derived from an EMBL/GenBank/DDBJ whole genome shotgun (WGS) entry which is preliminary data.</text>
</comment>
<accession>A0A1Q9DLC9</accession>
<dbReference type="Proteomes" id="UP000186817">
    <property type="component" value="Unassembled WGS sequence"/>
</dbReference>